<evidence type="ECO:0000313" key="15">
    <source>
        <dbReference type="Proteomes" id="UP000316798"/>
    </source>
</evidence>
<keyword evidence="6" id="KW-0631">Potassium channel</keyword>
<feature type="transmembrane region" description="Helical" evidence="13">
    <location>
        <begin position="151"/>
        <end position="180"/>
    </location>
</feature>
<gene>
    <name evidence="14" type="ORF">EUB48_06980</name>
</gene>
<evidence type="ECO:0000256" key="4">
    <source>
        <dbReference type="ARBA" id="ARBA00022538"/>
    </source>
</evidence>
<evidence type="ECO:0000256" key="2">
    <source>
        <dbReference type="ARBA" id="ARBA00006920"/>
    </source>
</evidence>
<keyword evidence="3" id="KW-0813">Transport</keyword>
<feature type="transmembrane region" description="Helical" evidence="13">
    <location>
        <begin position="106"/>
        <end position="131"/>
    </location>
</feature>
<reference evidence="14 15" key="1">
    <citation type="submission" date="2019-01" db="EMBL/GenBank/DDBJ databases">
        <title>Genomic insights into a novel species Rhodoferax sp.</title>
        <authorList>
            <person name="Jin L."/>
        </authorList>
    </citation>
    <scope>NUCLEOTIDE SEQUENCE [LARGE SCALE GENOMIC DNA]</scope>
    <source>
        <strain evidence="14 15">CHu59-6-5</strain>
    </source>
</reference>
<evidence type="ECO:0000256" key="12">
    <source>
        <dbReference type="ARBA" id="ARBA00034430"/>
    </source>
</evidence>
<comment type="similarity">
    <text evidence="2">Belongs to the TMEM175 family.</text>
</comment>
<evidence type="ECO:0000313" key="14">
    <source>
        <dbReference type="EMBL" id="QDL39680.1"/>
    </source>
</evidence>
<evidence type="ECO:0000256" key="10">
    <source>
        <dbReference type="ARBA" id="ARBA00023136"/>
    </source>
</evidence>
<dbReference type="AlphaFoldDB" id="A0A515DGZ7"/>
<evidence type="ECO:0000256" key="5">
    <source>
        <dbReference type="ARBA" id="ARBA00022692"/>
    </source>
</evidence>
<dbReference type="KEGG" id="rhf:EUB48_06980"/>
<accession>A0A515DGZ7</accession>
<evidence type="ECO:0000256" key="3">
    <source>
        <dbReference type="ARBA" id="ARBA00022448"/>
    </source>
</evidence>
<evidence type="ECO:0000256" key="8">
    <source>
        <dbReference type="ARBA" id="ARBA00022989"/>
    </source>
</evidence>
<name>A0A515DGZ7_9BURK</name>
<evidence type="ECO:0000256" key="6">
    <source>
        <dbReference type="ARBA" id="ARBA00022826"/>
    </source>
</evidence>
<feature type="transmembrane region" description="Helical" evidence="13">
    <location>
        <begin position="35"/>
        <end position="55"/>
    </location>
</feature>
<dbReference type="EMBL" id="CP035503">
    <property type="protein sequence ID" value="QDL39680.1"/>
    <property type="molecule type" value="Genomic_DNA"/>
</dbReference>
<keyword evidence="11" id="KW-0407">Ion channel</keyword>
<dbReference type="Pfam" id="PF06736">
    <property type="entry name" value="TMEM175"/>
    <property type="match status" value="1"/>
</dbReference>
<keyword evidence="15" id="KW-1185">Reference proteome</keyword>
<dbReference type="PANTHER" id="PTHR31462">
    <property type="entry name" value="ENDOSOMAL/LYSOSOMAL POTASSIUM CHANNEL TMEM175"/>
    <property type="match status" value="1"/>
</dbReference>
<dbReference type="GO" id="GO:0015252">
    <property type="term" value="F:proton channel activity"/>
    <property type="evidence" value="ECO:0007669"/>
    <property type="project" value="InterPro"/>
</dbReference>
<keyword evidence="7" id="KW-0630">Potassium</keyword>
<evidence type="ECO:0000256" key="9">
    <source>
        <dbReference type="ARBA" id="ARBA00023065"/>
    </source>
</evidence>
<keyword evidence="5 13" id="KW-0812">Transmembrane</keyword>
<dbReference type="GO" id="GO:0016020">
    <property type="term" value="C:membrane"/>
    <property type="evidence" value="ECO:0007669"/>
    <property type="project" value="UniProtKB-SubCell"/>
</dbReference>
<dbReference type="GO" id="GO:0005267">
    <property type="term" value="F:potassium channel activity"/>
    <property type="evidence" value="ECO:0007669"/>
    <property type="project" value="UniProtKB-KW"/>
</dbReference>
<sequence>MSKGRIEAFSDGVIAIIITIMVLELKVPQDEGMDALVPLIPVFFSYVLSFVYVGIYWNNHHHMLQAVHTVTGSMLWANLHLLFWLSLFPFATAWTGENHFAAAPSMVYGVVLLMAAIAYWILQQIIVASQGHDSLLKKAVGSDWKGRVSPMLYLAGIAAALWSHWMAQGLYVFVALMWLVPDRRIEHLLASKDAEEGN</sequence>
<dbReference type="OrthoDB" id="7626281at2"/>
<dbReference type="Proteomes" id="UP000316798">
    <property type="component" value="Chromosome"/>
</dbReference>
<comment type="subcellular location">
    <subcellularLocation>
        <location evidence="1">Membrane</location>
        <topology evidence="1">Multi-pass membrane protein</topology>
    </subcellularLocation>
</comment>
<dbReference type="RefSeq" id="WP_142821138.1">
    <property type="nucleotide sequence ID" value="NZ_CP035503.1"/>
</dbReference>
<proteinExistence type="inferred from homology"/>
<protein>
    <submittedName>
        <fullName evidence="14">DUF1211 domain-containing protein</fullName>
    </submittedName>
</protein>
<organism evidence="14 15">
    <name type="scientific">Rhodoferax sediminis</name>
    <dbReference type="NCBI Taxonomy" id="2509614"/>
    <lineage>
        <taxon>Bacteria</taxon>
        <taxon>Pseudomonadati</taxon>
        <taxon>Pseudomonadota</taxon>
        <taxon>Betaproteobacteria</taxon>
        <taxon>Burkholderiales</taxon>
        <taxon>Comamonadaceae</taxon>
        <taxon>Rhodoferax</taxon>
    </lineage>
</organism>
<comment type="catalytic activity">
    <reaction evidence="12">
        <text>K(+)(in) = K(+)(out)</text>
        <dbReference type="Rhea" id="RHEA:29463"/>
        <dbReference type="ChEBI" id="CHEBI:29103"/>
    </reaction>
</comment>
<keyword evidence="9" id="KW-0406">Ion transport</keyword>
<evidence type="ECO:0000256" key="1">
    <source>
        <dbReference type="ARBA" id="ARBA00004141"/>
    </source>
</evidence>
<dbReference type="InterPro" id="IPR010617">
    <property type="entry name" value="TMEM175-like"/>
</dbReference>
<evidence type="ECO:0000256" key="13">
    <source>
        <dbReference type="SAM" id="Phobius"/>
    </source>
</evidence>
<feature type="transmembrane region" description="Helical" evidence="13">
    <location>
        <begin position="75"/>
        <end position="94"/>
    </location>
</feature>
<evidence type="ECO:0000256" key="11">
    <source>
        <dbReference type="ARBA" id="ARBA00023303"/>
    </source>
</evidence>
<keyword evidence="8 13" id="KW-1133">Transmembrane helix</keyword>
<keyword evidence="4" id="KW-0633">Potassium transport</keyword>
<dbReference type="PANTHER" id="PTHR31462:SF5">
    <property type="entry name" value="ENDOSOMAL_LYSOSOMAL PROTON CHANNEL TMEM175"/>
    <property type="match status" value="1"/>
</dbReference>
<keyword evidence="10 13" id="KW-0472">Membrane</keyword>
<evidence type="ECO:0000256" key="7">
    <source>
        <dbReference type="ARBA" id="ARBA00022958"/>
    </source>
</evidence>